<sequence length="77" mass="8803">MKVTKTKDVSLEFTTDQYQQIKAMADFHGVTVTTYLRTTILTRTADDVDYRDARANLKMSRGETVSSNDIRQRLGLD</sequence>
<evidence type="ECO:0008006" key="3">
    <source>
        <dbReference type="Google" id="ProtNLM"/>
    </source>
</evidence>
<proteinExistence type="predicted"/>
<keyword evidence="2" id="KW-1185">Reference proteome</keyword>
<dbReference type="Proteomes" id="UP000051955">
    <property type="component" value="Unassembled WGS sequence"/>
</dbReference>
<dbReference type="EMBL" id="AZDV01000026">
    <property type="protein sequence ID" value="KRK94560.1"/>
    <property type="molecule type" value="Genomic_DNA"/>
</dbReference>
<dbReference type="Pfam" id="PF21983">
    <property type="entry name" value="NikA-like"/>
    <property type="match status" value="1"/>
</dbReference>
<reference evidence="1 2" key="1">
    <citation type="journal article" date="2015" name="Genome Announc.">
        <title>Expanding the biotechnology potential of lactobacilli through comparative genomics of 213 strains and associated genera.</title>
        <authorList>
            <person name="Sun Z."/>
            <person name="Harris H.M."/>
            <person name="McCann A."/>
            <person name="Guo C."/>
            <person name="Argimon S."/>
            <person name="Zhang W."/>
            <person name="Yang X."/>
            <person name="Jeffery I.B."/>
            <person name="Cooney J.C."/>
            <person name="Kagawa T.F."/>
            <person name="Liu W."/>
            <person name="Song Y."/>
            <person name="Salvetti E."/>
            <person name="Wrobel A."/>
            <person name="Rasinkangas P."/>
            <person name="Parkhill J."/>
            <person name="Rea M.C."/>
            <person name="O'Sullivan O."/>
            <person name="Ritari J."/>
            <person name="Douillard F.P."/>
            <person name="Paul Ross R."/>
            <person name="Yang R."/>
            <person name="Briner A.E."/>
            <person name="Felis G.E."/>
            <person name="de Vos W.M."/>
            <person name="Barrangou R."/>
            <person name="Klaenhammer T.R."/>
            <person name="Caufield P.W."/>
            <person name="Cui Y."/>
            <person name="Zhang H."/>
            <person name="O'Toole P.W."/>
        </authorList>
    </citation>
    <scope>NUCLEOTIDE SEQUENCE [LARGE SCALE GENOMIC DNA]</scope>
    <source>
        <strain evidence="1 2">DSM 19394</strain>
    </source>
</reference>
<protein>
    <recommendedName>
        <fullName evidence="3">CopG family transcriptional regulator</fullName>
    </recommendedName>
</protein>
<evidence type="ECO:0000313" key="1">
    <source>
        <dbReference type="EMBL" id="KRK94560.1"/>
    </source>
</evidence>
<accession>A0A0R1LGE0</accession>
<gene>
    <name evidence="1" type="ORF">FD25_GL000530</name>
</gene>
<dbReference type="InterPro" id="IPR053842">
    <property type="entry name" value="NikA-like"/>
</dbReference>
<organism evidence="1 2">
    <name type="scientific">Levilactobacillus acidifarinae DSM 19394 = JCM 15949</name>
    <dbReference type="NCBI Taxonomy" id="1423715"/>
    <lineage>
        <taxon>Bacteria</taxon>
        <taxon>Bacillati</taxon>
        <taxon>Bacillota</taxon>
        <taxon>Bacilli</taxon>
        <taxon>Lactobacillales</taxon>
        <taxon>Lactobacillaceae</taxon>
        <taxon>Levilactobacillus</taxon>
    </lineage>
</organism>
<comment type="caution">
    <text evidence="1">The sequence shown here is derived from an EMBL/GenBank/DDBJ whole genome shotgun (WGS) entry which is preliminary data.</text>
</comment>
<dbReference type="PATRIC" id="fig|1423715.3.peg.556"/>
<dbReference type="STRING" id="1423715.FD25_GL000530"/>
<name>A0A0R1LGE0_9LACO</name>
<dbReference type="AlphaFoldDB" id="A0A0R1LGE0"/>
<evidence type="ECO:0000313" key="2">
    <source>
        <dbReference type="Proteomes" id="UP000051955"/>
    </source>
</evidence>
<dbReference type="RefSeq" id="WP_225428514.1">
    <property type="nucleotide sequence ID" value="NZ_AZDV01000026.1"/>
</dbReference>